<dbReference type="Proteomes" id="UP000807306">
    <property type="component" value="Unassembled WGS sequence"/>
</dbReference>
<feature type="compositionally biased region" description="Acidic residues" evidence="4">
    <location>
        <begin position="249"/>
        <end position="260"/>
    </location>
</feature>
<name>A0A9P6JV39_9AGAR</name>
<dbReference type="Gene3D" id="3.30.110.20">
    <property type="entry name" value="Alba-like domain"/>
    <property type="match status" value="1"/>
</dbReference>
<comment type="subcellular location">
    <subcellularLocation>
        <location evidence="1">Nucleus</location>
    </subcellularLocation>
</comment>
<dbReference type="GO" id="GO:0003676">
    <property type="term" value="F:nucleic acid binding"/>
    <property type="evidence" value="ECO:0007669"/>
    <property type="project" value="InterPro"/>
</dbReference>
<dbReference type="SUPFAM" id="SSF82704">
    <property type="entry name" value="AlbA-like"/>
    <property type="match status" value="1"/>
</dbReference>
<evidence type="ECO:0000256" key="3">
    <source>
        <dbReference type="ARBA" id="ARBA00023242"/>
    </source>
</evidence>
<protein>
    <submittedName>
        <fullName evidence="5">Uncharacterized protein</fullName>
    </submittedName>
</protein>
<dbReference type="GO" id="GO:0001682">
    <property type="term" value="P:tRNA 5'-leader removal"/>
    <property type="evidence" value="ECO:0007669"/>
    <property type="project" value="InterPro"/>
</dbReference>
<dbReference type="GO" id="GO:0000172">
    <property type="term" value="C:ribonuclease MRP complex"/>
    <property type="evidence" value="ECO:0007669"/>
    <property type="project" value="InterPro"/>
</dbReference>
<evidence type="ECO:0000313" key="5">
    <source>
        <dbReference type="EMBL" id="KAF9533568.1"/>
    </source>
</evidence>
<evidence type="ECO:0000256" key="4">
    <source>
        <dbReference type="SAM" id="MobiDB-lite"/>
    </source>
</evidence>
<evidence type="ECO:0000256" key="2">
    <source>
        <dbReference type="ARBA" id="ARBA00022694"/>
    </source>
</evidence>
<comment type="caution">
    <text evidence="5">The sequence shown here is derived from an EMBL/GenBank/DDBJ whole genome shotgun (WGS) entry which is preliminary data.</text>
</comment>
<dbReference type="InterPro" id="IPR036882">
    <property type="entry name" value="Alba-like_dom_sf"/>
</dbReference>
<dbReference type="InterPro" id="IPR014612">
    <property type="entry name" value="Pop7/Rpp20"/>
</dbReference>
<feature type="region of interest" description="Disordered" evidence="4">
    <location>
        <begin position="1"/>
        <end position="62"/>
    </location>
</feature>
<reference evidence="5" key="1">
    <citation type="submission" date="2020-11" db="EMBL/GenBank/DDBJ databases">
        <authorList>
            <consortium name="DOE Joint Genome Institute"/>
            <person name="Ahrendt S."/>
            <person name="Riley R."/>
            <person name="Andreopoulos W."/>
            <person name="Labutti K."/>
            <person name="Pangilinan J."/>
            <person name="Ruiz-Duenas F.J."/>
            <person name="Barrasa J.M."/>
            <person name="Sanchez-Garcia M."/>
            <person name="Camarero S."/>
            <person name="Miyauchi S."/>
            <person name="Serrano A."/>
            <person name="Linde D."/>
            <person name="Babiker R."/>
            <person name="Drula E."/>
            <person name="Ayuso-Fernandez I."/>
            <person name="Pacheco R."/>
            <person name="Padilla G."/>
            <person name="Ferreira P."/>
            <person name="Barriuso J."/>
            <person name="Kellner H."/>
            <person name="Castanera R."/>
            <person name="Alfaro M."/>
            <person name="Ramirez L."/>
            <person name="Pisabarro A.G."/>
            <person name="Kuo A."/>
            <person name="Tritt A."/>
            <person name="Lipzen A."/>
            <person name="He G."/>
            <person name="Yan M."/>
            <person name="Ng V."/>
            <person name="Cullen D."/>
            <person name="Martin F."/>
            <person name="Rosso M.-N."/>
            <person name="Henrissat B."/>
            <person name="Hibbett D."/>
            <person name="Martinez A.T."/>
            <person name="Grigoriev I.V."/>
        </authorList>
    </citation>
    <scope>NUCLEOTIDE SEQUENCE</scope>
    <source>
        <strain evidence="5">CBS 506.95</strain>
    </source>
</reference>
<dbReference type="OrthoDB" id="416729at2759"/>
<dbReference type="AlphaFoldDB" id="A0A9P6JV39"/>
<feature type="compositionally biased region" description="Polar residues" evidence="4">
    <location>
        <begin position="33"/>
        <end position="43"/>
    </location>
</feature>
<proteinExistence type="predicted"/>
<gene>
    <name evidence="5" type="ORF">CPB83DRAFT_757695</name>
</gene>
<feature type="compositionally biased region" description="Basic and acidic residues" evidence="4">
    <location>
        <begin position="230"/>
        <end position="244"/>
    </location>
</feature>
<dbReference type="GO" id="GO:0005655">
    <property type="term" value="C:nucleolar ribonuclease P complex"/>
    <property type="evidence" value="ECO:0007669"/>
    <property type="project" value="InterPro"/>
</dbReference>
<feature type="region of interest" description="Disordered" evidence="4">
    <location>
        <begin position="72"/>
        <end position="91"/>
    </location>
</feature>
<evidence type="ECO:0000313" key="6">
    <source>
        <dbReference type="Proteomes" id="UP000807306"/>
    </source>
</evidence>
<keyword evidence="3" id="KW-0539">Nucleus</keyword>
<feature type="region of interest" description="Disordered" evidence="4">
    <location>
        <begin position="209"/>
        <end position="260"/>
    </location>
</feature>
<accession>A0A9P6JV39</accession>
<feature type="compositionally biased region" description="Basic and acidic residues" evidence="4">
    <location>
        <begin position="46"/>
        <end position="62"/>
    </location>
</feature>
<dbReference type="Pfam" id="PF12328">
    <property type="entry name" value="Rpp20"/>
    <property type="match status" value="1"/>
</dbReference>
<dbReference type="EMBL" id="MU157828">
    <property type="protein sequence ID" value="KAF9533568.1"/>
    <property type="molecule type" value="Genomic_DNA"/>
</dbReference>
<sequence>MTKPDSNGVAVPVLPEKQPESAAAAAQPIISEVAQSTASSHPTSKSKKEIPARIQNESDSKEQLRRINKLKPVRPHPTVPTSVSATGPRSAHREGKNIICITRKTPLGSYMRRCKEIIIKDGYKTLHLSAMGAAIPLLLQLICALPPILPFSQDEIHAEITTGSQEVQDEVVPDEEEEDISYQTRCKSTLSVVFKVGNGEFEGEKGAVRRYSAGKTAPKNAKSTHNLTKTKKDPKGKSKARDQNVDMELVYEEPEQQEMI</sequence>
<keyword evidence="2" id="KW-0819">tRNA processing</keyword>
<keyword evidence="6" id="KW-1185">Reference proteome</keyword>
<organism evidence="5 6">
    <name type="scientific">Crepidotus variabilis</name>
    <dbReference type="NCBI Taxonomy" id="179855"/>
    <lineage>
        <taxon>Eukaryota</taxon>
        <taxon>Fungi</taxon>
        <taxon>Dikarya</taxon>
        <taxon>Basidiomycota</taxon>
        <taxon>Agaricomycotina</taxon>
        <taxon>Agaricomycetes</taxon>
        <taxon>Agaricomycetidae</taxon>
        <taxon>Agaricales</taxon>
        <taxon>Agaricineae</taxon>
        <taxon>Crepidotaceae</taxon>
        <taxon>Crepidotus</taxon>
    </lineage>
</organism>
<evidence type="ECO:0000256" key="1">
    <source>
        <dbReference type="ARBA" id="ARBA00004123"/>
    </source>
</evidence>